<dbReference type="Proteomes" id="UP000533598">
    <property type="component" value="Unassembled WGS sequence"/>
</dbReference>
<comment type="caution">
    <text evidence="1">The sequence shown here is derived from an EMBL/GenBank/DDBJ whole genome shotgun (WGS) entry which is preliminary data.</text>
</comment>
<evidence type="ECO:0000313" key="2">
    <source>
        <dbReference type="Proteomes" id="UP000533598"/>
    </source>
</evidence>
<gene>
    <name evidence="1" type="ORF">HNR67_007558</name>
</gene>
<accession>A0A7W7FXU5</accession>
<organism evidence="1 2">
    <name type="scientific">Crossiella cryophila</name>
    <dbReference type="NCBI Taxonomy" id="43355"/>
    <lineage>
        <taxon>Bacteria</taxon>
        <taxon>Bacillati</taxon>
        <taxon>Actinomycetota</taxon>
        <taxon>Actinomycetes</taxon>
        <taxon>Pseudonocardiales</taxon>
        <taxon>Pseudonocardiaceae</taxon>
        <taxon>Crossiella</taxon>
    </lineage>
</organism>
<reference evidence="1 2" key="1">
    <citation type="submission" date="2020-08" db="EMBL/GenBank/DDBJ databases">
        <title>Sequencing the genomes of 1000 actinobacteria strains.</title>
        <authorList>
            <person name="Klenk H.-P."/>
        </authorList>
    </citation>
    <scope>NUCLEOTIDE SEQUENCE [LARGE SCALE GENOMIC DNA]</scope>
    <source>
        <strain evidence="1 2">DSM 44230</strain>
    </source>
</reference>
<dbReference type="AlphaFoldDB" id="A0A7W7FXU5"/>
<sequence length="46" mass="4845">MPDDPVRPAEAGPTVELRRADVVLAADGIHSATWNTLFPGRSAVTS</sequence>
<evidence type="ECO:0000313" key="1">
    <source>
        <dbReference type="EMBL" id="MBB4681440.1"/>
    </source>
</evidence>
<keyword evidence="2" id="KW-1185">Reference proteome</keyword>
<name>A0A7W7FXU5_9PSEU</name>
<proteinExistence type="predicted"/>
<dbReference type="RefSeq" id="WP_185008013.1">
    <property type="nucleotide sequence ID" value="NZ_BAAAUI010000008.1"/>
</dbReference>
<dbReference type="EMBL" id="JACHMH010000001">
    <property type="protein sequence ID" value="MBB4681440.1"/>
    <property type="molecule type" value="Genomic_DNA"/>
</dbReference>
<protein>
    <submittedName>
        <fullName evidence="1">2-polyprenyl-6-methoxyphenol hydroxylase-like FAD-dependent oxidoreductase</fullName>
    </submittedName>
</protein>